<proteinExistence type="predicted"/>
<evidence type="ECO:0000313" key="2">
    <source>
        <dbReference type="Proteomes" id="UP001279734"/>
    </source>
</evidence>
<dbReference type="Proteomes" id="UP001279734">
    <property type="component" value="Unassembled WGS sequence"/>
</dbReference>
<comment type="caution">
    <text evidence="1">The sequence shown here is derived from an EMBL/GenBank/DDBJ whole genome shotgun (WGS) entry which is preliminary data.</text>
</comment>
<evidence type="ECO:0000313" key="1">
    <source>
        <dbReference type="EMBL" id="GMH07712.1"/>
    </source>
</evidence>
<dbReference type="InterPro" id="IPR032675">
    <property type="entry name" value="LRR_dom_sf"/>
</dbReference>
<dbReference type="EMBL" id="BSYO01000007">
    <property type="protein sequence ID" value="GMH07712.1"/>
    <property type="molecule type" value="Genomic_DNA"/>
</dbReference>
<reference evidence="1" key="1">
    <citation type="submission" date="2023-05" db="EMBL/GenBank/DDBJ databases">
        <title>Nepenthes gracilis genome sequencing.</title>
        <authorList>
            <person name="Fukushima K."/>
        </authorList>
    </citation>
    <scope>NUCLEOTIDE SEQUENCE</scope>
    <source>
        <strain evidence="1">SING2019-196</strain>
    </source>
</reference>
<keyword evidence="2" id="KW-1185">Reference proteome</keyword>
<name>A0AAD3SBM7_NEPGR</name>
<organism evidence="1 2">
    <name type="scientific">Nepenthes gracilis</name>
    <name type="common">Slender pitcher plant</name>
    <dbReference type="NCBI Taxonomy" id="150966"/>
    <lineage>
        <taxon>Eukaryota</taxon>
        <taxon>Viridiplantae</taxon>
        <taxon>Streptophyta</taxon>
        <taxon>Embryophyta</taxon>
        <taxon>Tracheophyta</taxon>
        <taxon>Spermatophyta</taxon>
        <taxon>Magnoliopsida</taxon>
        <taxon>eudicotyledons</taxon>
        <taxon>Gunneridae</taxon>
        <taxon>Pentapetalae</taxon>
        <taxon>Caryophyllales</taxon>
        <taxon>Nepenthaceae</taxon>
        <taxon>Nepenthes</taxon>
    </lineage>
</organism>
<protein>
    <submittedName>
        <fullName evidence="1">Uncharacterized protein</fullName>
    </submittedName>
</protein>
<sequence>MRDADMVIIADSFPLLEELDISGLWYAVTDKGVDALSSILGSFRKINLSGNYCTSSGMTSNGISTVLRNSKSLNSLVLSGKQINSVGSRALSTLVFGTMKILDKLLDSIVRAGLPLKTLKLINCSNYIFAGISSLLQRYQSLECLALTSVEFLTVESMKNLCQFIVEATSRNLSLCRELSTSTFLMLVESCSLLRNLCTRGTSLGRGRVCFEEELWNNLP</sequence>
<dbReference type="SUPFAM" id="SSF52047">
    <property type="entry name" value="RNI-like"/>
    <property type="match status" value="1"/>
</dbReference>
<dbReference type="Gene3D" id="3.80.10.10">
    <property type="entry name" value="Ribonuclease Inhibitor"/>
    <property type="match status" value="2"/>
</dbReference>
<dbReference type="AlphaFoldDB" id="A0AAD3SBM7"/>
<accession>A0AAD3SBM7</accession>
<gene>
    <name evidence="1" type="ORF">Nepgr_009552</name>
</gene>